<name>A0A6A4GTX1_9AGAR</name>
<dbReference type="Proteomes" id="UP000799118">
    <property type="component" value="Unassembled WGS sequence"/>
</dbReference>
<gene>
    <name evidence="3" type="ORF">BT96DRAFT_1025166</name>
</gene>
<evidence type="ECO:0000256" key="2">
    <source>
        <dbReference type="SAM" id="MobiDB-lite"/>
    </source>
</evidence>
<feature type="coiled-coil region" evidence="1">
    <location>
        <begin position="58"/>
        <end position="99"/>
    </location>
</feature>
<evidence type="ECO:0000256" key="1">
    <source>
        <dbReference type="SAM" id="Coils"/>
    </source>
</evidence>
<protein>
    <submittedName>
        <fullName evidence="3">Uncharacterized protein</fullName>
    </submittedName>
</protein>
<feature type="region of interest" description="Disordered" evidence="2">
    <location>
        <begin position="312"/>
        <end position="334"/>
    </location>
</feature>
<sequence>MASSCTRSLSPEFCYPSSEGRHENSVIGNGDSSKLPLQELLDAFKFKRNCRQIAVRKIIGLRDELKQSNNELKRVTSELQQHNDELKQLREAHDSLARSYSDKQQVLCLVSAGFLSLRQQNAVLSSDSAHLADALDLSEAADISEACISLVPSLTKLTSEAMMAKDLARNPNISGVAAQSVYNVGCRVDAPASSLSDCLRHIFIARNTVFQDSNFQLDRAVIRRHKTKCPFLSVNRLVSDAAPSSPSVPAVPVQPPHLSFPVPPVAPVQPPHRLTPVPLPVVPIPSSVRVFNQLLAPAIVSIAASAFAGNPGASLTSAEGSGPTQPAVRSSTSSIAPGAPNALVLSFGHLINASPSSTCVNSPSSDHVVTPPPLVSSSIEASLIHVHASSNVAAGKKRVRDAGNVGGRSDNETLQFMVSTPESFSRT</sequence>
<dbReference type="AlphaFoldDB" id="A0A6A4GTX1"/>
<organism evidence="3 4">
    <name type="scientific">Gymnopus androsaceus JB14</name>
    <dbReference type="NCBI Taxonomy" id="1447944"/>
    <lineage>
        <taxon>Eukaryota</taxon>
        <taxon>Fungi</taxon>
        <taxon>Dikarya</taxon>
        <taxon>Basidiomycota</taxon>
        <taxon>Agaricomycotina</taxon>
        <taxon>Agaricomycetes</taxon>
        <taxon>Agaricomycetidae</taxon>
        <taxon>Agaricales</taxon>
        <taxon>Marasmiineae</taxon>
        <taxon>Omphalotaceae</taxon>
        <taxon>Gymnopus</taxon>
    </lineage>
</organism>
<accession>A0A6A4GTX1</accession>
<evidence type="ECO:0000313" key="3">
    <source>
        <dbReference type="EMBL" id="KAE9389148.1"/>
    </source>
</evidence>
<dbReference type="EMBL" id="ML769710">
    <property type="protein sequence ID" value="KAE9389148.1"/>
    <property type="molecule type" value="Genomic_DNA"/>
</dbReference>
<proteinExistence type="predicted"/>
<reference evidence="3" key="1">
    <citation type="journal article" date="2019" name="Environ. Microbiol.">
        <title>Fungal ecological strategies reflected in gene transcription - a case study of two litter decomposers.</title>
        <authorList>
            <person name="Barbi F."/>
            <person name="Kohler A."/>
            <person name="Barry K."/>
            <person name="Baskaran P."/>
            <person name="Daum C."/>
            <person name="Fauchery L."/>
            <person name="Ihrmark K."/>
            <person name="Kuo A."/>
            <person name="LaButti K."/>
            <person name="Lipzen A."/>
            <person name="Morin E."/>
            <person name="Grigoriev I.V."/>
            <person name="Henrissat B."/>
            <person name="Lindahl B."/>
            <person name="Martin F."/>
        </authorList>
    </citation>
    <scope>NUCLEOTIDE SEQUENCE</scope>
    <source>
        <strain evidence="3">JB14</strain>
    </source>
</reference>
<keyword evidence="1" id="KW-0175">Coiled coil</keyword>
<keyword evidence="4" id="KW-1185">Reference proteome</keyword>
<feature type="compositionally biased region" description="Polar residues" evidence="2">
    <location>
        <begin position="313"/>
        <end position="334"/>
    </location>
</feature>
<evidence type="ECO:0000313" key="4">
    <source>
        <dbReference type="Proteomes" id="UP000799118"/>
    </source>
</evidence>